<dbReference type="OrthoDB" id="4251024at2"/>
<evidence type="ECO:0000313" key="1">
    <source>
        <dbReference type="EMBL" id="QES38693.1"/>
    </source>
</evidence>
<dbReference type="Pfam" id="PF13822">
    <property type="entry name" value="ACC_epsilon"/>
    <property type="match status" value="1"/>
</dbReference>
<sequence>MLRVERGRASDEELAAVAVTLFSLVAGRPVGEAHSGPPRRVEAWRPLESARVYRAPHSWR</sequence>
<name>A0A5P2C7Z5_STRVZ</name>
<accession>A0A5P2C7Z5</accession>
<dbReference type="GO" id="GO:0004658">
    <property type="term" value="F:propionyl-CoA carboxylase activity"/>
    <property type="evidence" value="ECO:0007669"/>
    <property type="project" value="InterPro"/>
</dbReference>
<dbReference type="GO" id="GO:0003989">
    <property type="term" value="F:acetyl-CoA carboxylase activity"/>
    <property type="evidence" value="ECO:0007669"/>
    <property type="project" value="InterPro"/>
</dbReference>
<gene>
    <name evidence="1" type="ORF">DEJ48_00740</name>
</gene>
<evidence type="ECO:0008006" key="3">
    <source>
        <dbReference type="Google" id="ProtNLM"/>
    </source>
</evidence>
<evidence type="ECO:0000313" key="2">
    <source>
        <dbReference type="Proteomes" id="UP000322927"/>
    </source>
</evidence>
<dbReference type="Proteomes" id="UP000322927">
    <property type="component" value="Chromosome"/>
</dbReference>
<protein>
    <recommendedName>
        <fullName evidence="3">Acyl-CoA carboxylase subunit epsilon</fullName>
    </recommendedName>
</protein>
<dbReference type="EMBL" id="CP029192">
    <property type="protein sequence ID" value="QES38693.1"/>
    <property type="molecule type" value="Genomic_DNA"/>
</dbReference>
<dbReference type="InterPro" id="IPR032716">
    <property type="entry name" value="ACC_epsilon"/>
</dbReference>
<organism evidence="1 2">
    <name type="scientific">Streptomyces venezuelae</name>
    <dbReference type="NCBI Taxonomy" id="54571"/>
    <lineage>
        <taxon>Bacteria</taxon>
        <taxon>Bacillati</taxon>
        <taxon>Actinomycetota</taxon>
        <taxon>Actinomycetes</taxon>
        <taxon>Kitasatosporales</taxon>
        <taxon>Streptomycetaceae</taxon>
        <taxon>Streptomyces</taxon>
    </lineage>
</organism>
<proteinExistence type="predicted"/>
<dbReference type="AlphaFoldDB" id="A0A5P2C7Z5"/>
<reference evidence="1 2" key="1">
    <citation type="submission" date="2018-05" db="EMBL/GenBank/DDBJ databases">
        <title>Streptomyces venezuelae.</title>
        <authorList>
            <person name="Kim W."/>
            <person name="Lee N."/>
            <person name="Cho B.-K."/>
        </authorList>
    </citation>
    <scope>NUCLEOTIDE SEQUENCE [LARGE SCALE GENOMIC DNA]</scope>
    <source>
        <strain evidence="1 2">ATCC 14584</strain>
    </source>
</reference>